<dbReference type="PANTHER" id="PTHR41771">
    <property type="entry name" value="MEMBRANE PROTEIN-RELATED"/>
    <property type="match status" value="1"/>
</dbReference>
<evidence type="ECO:0000256" key="2">
    <source>
        <dbReference type="SAM" id="Phobius"/>
    </source>
</evidence>
<feature type="transmembrane region" description="Helical" evidence="2">
    <location>
        <begin position="275"/>
        <end position="298"/>
    </location>
</feature>
<proteinExistence type="predicted"/>
<name>A0A9X8Y997_9FIRM</name>
<dbReference type="AlphaFoldDB" id="A0A9X8Y997"/>
<dbReference type="InterPro" id="IPR012507">
    <property type="entry name" value="YibE_F"/>
</dbReference>
<feature type="chain" id="PRO_5040815228" evidence="3">
    <location>
        <begin position="26"/>
        <end position="509"/>
    </location>
</feature>
<evidence type="ECO:0000313" key="4">
    <source>
        <dbReference type="EMBL" id="TCL45172.1"/>
    </source>
</evidence>
<feature type="transmembrane region" description="Helical" evidence="2">
    <location>
        <begin position="372"/>
        <end position="396"/>
    </location>
</feature>
<evidence type="ECO:0000256" key="3">
    <source>
        <dbReference type="SAM" id="SignalP"/>
    </source>
</evidence>
<feature type="region of interest" description="Disordered" evidence="1">
    <location>
        <begin position="435"/>
        <end position="509"/>
    </location>
</feature>
<dbReference type="Pfam" id="PF07907">
    <property type="entry name" value="YibE_F"/>
    <property type="match status" value="1"/>
</dbReference>
<feature type="transmembrane region" description="Helical" evidence="2">
    <location>
        <begin position="205"/>
        <end position="224"/>
    </location>
</feature>
<dbReference type="Proteomes" id="UP000294682">
    <property type="component" value="Unassembled WGS sequence"/>
</dbReference>
<protein>
    <submittedName>
        <fullName evidence="4">Membrane protein</fullName>
    </submittedName>
</protein>
<dbReference type="RefSeq" id="WP_165873050.1">
    <property type="nucleotide sequence ID" value="NZ_SLUK01000001.1"/>
</dbReference>
<accession>A0A9X8Y997</accession>
<feature type="transmembrane region" description="Helical" evidence="2">
    <location>
        <begin position="231"/>
        <end position="255"/>
    </location>
</feature>
<evidence type="ECO:0000256" key="1">
    <source>
        <dbReference type="SAM" id="MobiDB-lite"/>
    </source>
</evidence>
<keyword evidence="3" id="KW-0732">Signal</keyword>
<keyword evidence="5" id="KW-1185">Reference proteome</keyword>
<feature type="signal peptide" evidence="3">
    <location>
        <begin position="1"/>
        <end position="25"/>
    </location>
</feature>
<keyword evidence="2" id="KW-0472">Membrane</keyword>
<evidence type="ECO:0000313" key="5">
    <source>
        <dbReference type="Proteomes" id="UP000294682"/>
    </source>
</evidence>
<sequence>MKHIGTLLFSLALALALTLGAGAEAAPEENSVTPDMAAPGDYAVYEAPPTGLGELYGLDEGFSEPILAKVVSIVEDDGIAADLFPQKSEETRVFEARLLRGPYAGTSVLCTQTMGPTTARFLRPVAVEDRVFLTLYRDDAGAIRASFSDFYRTPVLLIAGVLAAAALIVVCKRKAGLKLVFAVGLSLCTVLFVLVPLLLGGMQPLLAGALCCALILILCVWILYGIKYHTLAALLGALCALLAAGALVGLTDWLLRLSGIASLDMLRRYYSGGAAIDLGGALCTLVMLSSVGAILVVCRTAALGAEPREGQPRDFKSVFGAGMRAGGGAISPVVTTLAFSSIGWAAGFILLLRMGGMPYERIISDERVSTELLRLFAGLCGLLLCVPLTSFFAALLMRVRQKEDGSLCEFRVKEALIEREHQIFGRIAERLDRSAKAMTKAATPEPRAAQAQNEGANEPAGEEEPAAAAAGDGQSDGAHEQAPQEAAMQEGGARPNEGKGEKPAKRHKK</sequence>
<dbReference type="EMBL" id="SLUK01000001">
    <property type="protein sequence ID" value="TCL45172.1"/>
    <property type="molecule type" value="Genomic_DNA"/>
</dbReference>
<reference evidence="4 5" key="1">
    <citation type="submission" date="2019-03" db="EMBL/GenBank/DDBJ databases">
        <title>Genomic Encyclopedia of Type Strains, Phase IV (KMG-IV): sequencing the most valuable type-strain genomes for metagenomic binning, comparative biology and taxonomic classification.</title>
        <authorList>
            <person name="Goeker M."/>
        </authorList>
    </citation>
    <scope>NUCLEOTIDE SEQUENCE [LARGE SCALE GENOMIC DNA]</scope>
    <source>
        <strain evidence="4 5">DSM 100433</strain>
    </source>
</reference>
<gene>
    <name evidence="4" type="ORF">EDD78_101153</name>
</gene>
<keyword evidence="2" id="KW-0812">Transmembrane</keyword>
<feature type="transmembrane region" description="Helical" evidence="2">
    <location>
        <begin position="177"/>
        <end position="199"/>
    </location>
</feature>
<organism evidence="4 5">
    <name type="scientific">Harryflintia acetispora</name>
    <dbReference type="NCBI Taxonomy" id="1849041"/>
    <lineage>
        <taxon>Bacteria</taxon>
        <taxon>Bacillati</taxon>
        <taxon>Bacillota</taxon>
        <taxon>Clostridia</taxon>
        <taxon>Eubacteriales</taxon>
        <taxon>Oscillospiraceae</taxon>
        <taxon>Harryflintia</taxon>
    </lineage>
</organism>
<feature type="transmembrane region" description="Helical" evidence="2">
    <location>
        <begin position="333"/>
        <end position="352"/>
    </location>
</feature>
<keyword evidence="2" id="KW-1133">Transmembrane helix</keyword>
<feature type="transmembrane region" description="Helical" evidence="2">
    <location>
        <begin position="150"/>
        <end position="170"/>
    </location>
</feature>
<feature type="compositionally biased region" description="Low complexity" evidence="1">
    <location>
        <begin position="466"/>
        <end position="476"/>
    </location>
</feature>
<dbReference type="PANTHER" id="PTHR41771:SF1">
    <property type="entry name" value="MEMBRANE PROTEIN"/>
    <property type="match status" value="1"/>
</dbReference>
<comment type="caution">
    <text evidence="4">The sequence shown here is derived from an EMBL/GenBank/DDBJ whole genome shotgun (WGS) entry which is preliminary data.</text>
</comment>